<reference evidence="3" key="2">
    <citation type="submission" date="2024-02" db="EMBL/GenBank/DDBJ databases">
        <title>Neisseria leonii sp. nov.</title>
        <authorList>
            <person name="Boutroux M."/>
            <person name="Favre-Rochex S."/>
            <person name="Gorgette O."/>
            <person name="Touak G."/>
            <person name="Muhle E."/>
            <person name="Chesneau O."/>
            <person name="Clermont D."/>
            <person name="Rahi P."/>
        </authorList>
    </citation>
    <scope>NUCLEOTIDE SEQUENCE</scope>
    <source>
        <strain evidence="3">51.81</strain>
    </source>
</reference>
<evidence type="ECO:0000313" key="2">
    <source>
        <dbReference type="EMBL" id="MDD9328806.1"/>
    </source>
</evidence>
<dbReference type="Pfam" id="PF14410">
    <property type="entry name" value="GH-E"/>
    <property type="match status" value="1"/>
</dbReference>
<dbReference type="AlphaFoldDB" id="A0A9X4E347"/>
<name>A0A9X4E347_9NEIS</name>
<sequence length="291" mass="32742">MTVQCRLKKSDKFQAALGTTGGYTQSKHGAEQLFGTYRSKWGKQVIDSLGAPIESRSPLVQDAADITLWGAETLVGRKFGQLTGQKSIDRYIQLQKRQSSVLPDNYIYDEATKTFIGPNGGRSVATTYKDSSGNTVYRRVDSNGQLQNNYYVVNADGRQVAVKNPAPTVLTPLTDSLHRPGLRVDTERSVYSGYTKLSDGSYRHNSTQEVVKPPIHIGHTYGWENRRLLKAAEELGMTQKQLNDYVNDPARTRQLFRLENARDNVSHRNEKPGNDDLDIIRQDMERFLKGQ</sequence>
<proteinExistence type="predicted"/>
<dbReference type="EMBL" id="CP146598">
    <property type="protein sequence ID" value="WWY03911.1"/>
    <property type="molecule type" value="Genomic_DNA"/>
</dbReference>
<protein>
    <submittedName>
        <fullName evidence="3">GH-E family nuclease</fullName>
    </submittedName>
    <submittedName>
        <fullName evidence="2">HNH/ENDO VII family nuclease</fullName>
    </submittedName>
</protein>
<gene>
    <name evidence="2" type="ORF">ORY91_000080</name>
    <name evidence="3" type="ORF">V9W64_04085</name>
</gene>
<dbReference type="RefSeq" id="WP_274585849.1">
    <property type="nucleotide sequence ID" value="NZ_CP145811.1"/>
</dbReference>
<evidence type="ECO:0000259" key="1">
    <source>
        <dbReference type="Pfam" id="PF14410"/>
    </source>
</evidence>
<evidence type="ECO:0000313" key="4">
    <source>
        <dbReference type="Proteomes" id="UP001149607"/>
    </source>
</evidence>
<reference evidence="2" key="1">
    <citation type="submission" date="2022-10" db="EMBL/GenBank/DDBJ databases">
        <authorList>
            <person name="Boutroux M."/>
        </authorList>
    </citation>
    <scope>NUCLEOTIDE SEQUENCE</scope>
    <source>
        <strain evidence="2">51.81</strain>
    </source>
</reference>
<organism evidence="2">
    <name type="scientific">Neisseria leonii</name>
    <dbReference type="NCBI Taxonomy" id="2995413"/>
    <lineage>
        <taxon>Bacteria</taxon>
        <taxon>Pseudomonadati</taxon>
        <taxon>Pseudomonadota</taxon>
        <taxon>Betaproteobacteria</taxon>
        <taxon>Neisseriales</taxon>
        <taxon>Neisseriaceae</taxon>
        <taxon>Neisseria</taxon>
    </lineage>
</organism>
<dbReference type="InterPro" id="IPR026835">
    <property type="entry name" value="YqcG_C"/>
</dbReference>
<accession>A0A9X4E347</accession>
<dbReference type="Proteomes" id="UP001149607">
    <property type="component" value="Chromosome"/>
</dbReference>
<evidence type="ECO:0000313" key="3">
    <source>
        <dbReference type="EMBL" id="WWY03911.1"/>
    </source>
</evidence>
<feature type="domain" description="Toxin YqcG C-terminal" evidence="1">
    <location>
        <begin position="211"/>
        <end position="270"/>
    </location>
</feature>
<keyword evidence="4" id="KW-1185">Reference proteome</keyword>
<dbReference type="EMBL" id="JAPQFL010000016">
    <property type="protein sequence ID" value="MDD9328806.1"/>
    <property type="molecule type" value="Genomic_DNA"/>
</dbReference>